<dbReference type="RefSeq" id="WP_377330525.1">
    <property type="nucleotide sequence ID" value="NZ_JBHUMZ010000053.1"/>
</dbReference>
<dbReference type="Gene3D" id="3.10.450.40">
    <property type="match status" value="2"/>
</dbReference>
<evidence type="ECO:0000259" key="2">
    <source>
        <dbReference type="Pfam" id="PF17881"/>
    </source>
</evidence>
<evidence type="ECO:0000313" key="3">
    <source>
        <dbReference type="EMBL" id="MFD2640372.1"/>
    </source>
</evidence>
<protein>
    <submittedName>
        <fullName evidence="3">DUF5590 domain-containing protein</fullName>
    </submittedName>
</protein>
<keyword evidence="1" id="KW-0812">Transmembrane</keyword>
<name>A0ABW5QF76_9BACI</name>
<keyword evidence="4" id="KW-1185">Reference proteome</keyword>
<gene>
    <name evidence="3" type="ORF">ACFSW4_15990</name>
</gene>
<feature type="domain" description="Cell wall elongation regulator TseB-like" evidence="2">
    <location>
        <begin position="42"/>
        <end position="86"/>
    </location>
</feature>
<accession>A0ABW5QF76</accession>
<dbReference type="EMBL" id="JBHUMZ010000053">
    <property type="protein sequence ID" value="MFD2640372.1"/>
    <property type="molecule type" value="Genomic_DNA"/>
</dbReference>
<reference evidence="4" key="1">
    <citation type="journal article" date="2019" name="Int. J. Syst. Evol. Microbiol.">
        <title>The Global Catalogue of Microorganisms (GCM) 10K type strain sequencing project: providing services to taxonomists for standard genome sequencing and annotation.</title>
        <authorList>
            <consortium name="The Broad Institute Genomics Platform"/>
            <consortium name="The Broad Institute Genome Sequencing Center for Infectious Disease"/>
            <person name="Wu L."/>
            <person name="Ma J."/>
        </authorList>
    </citation>
    <scope>NUCLEOTIDE SEQUENCE [LARGE SCALE GENOMIC DNA]</scope>
    <source>
        <strain evidence="4">TISTR 1571</strain>
    </source>
</reference>
<dbReference type="SUPFAM" id="SSF54403">
    <property type="entry name" value="Cystatin/monellin"/>
    <property type="match status" value="2"/>
</dbReference>
<proteinExistence type="predicted"/>
<dbReference type="Pfam" id="PF17881">
    <property type="entry name" value="TseB"/>
    <property type="match status" value="1"/>
</dbReference>
<evidence type="ECO:0000313" key="4">
    <source>
        <dbReference type="Proteomes" id="UP001597452"/>
    </source>
</evidence>
<dbReference type="Proteomes" id="UP001597452">
    <property type="component" value="Unassembled WGS sequence"/>
</dbReference>
<feature type="transmembrane region" description="Helical" evidence="1">
    <location>
        <begin position="6"/>
        <end position="29"/>
    </location>
</feature>
<evidence type="ECO:0000256" key="1">
    <source>
        <dbReference type="SAM" id="Phobius"/>
    </source>
</evidence>
<comment type="caution">
    <text evidence="3">The sequence shown here is derived from an EMBL/GenBank/DDBJ whole genome shotgun (WGS) entry which is preliminary data.</text>
</comment>
<organism evidence="3 4">
    <name type="scientific">Piscibacillus salipiscarius</name>
    <dbReference type="NCBI Taxonomy" id="299480"/>
    <lineage>
        <taxon>Bacteria</taxon>
        <taxon>Bacillati</taxon>
        <taxon>Bacillota</taxon>
        <taxon>Bacilli</taxon>
        <taxon>Bacillales</taxon>
        <taxon>Bacillaceae</taxon>
        <taxon>Piscibacillus</taxon>
    </lineage>
</organism>
<keyword evidence="1" id="KW-0472">Membrane</keyword>
<dbReference type="InterPro" id="IPR041401">
    <property type="entry name" value="TseB-like_dom"/>
</dbReference>
<keyword evidence="1" id="KW-1133">Transmembrane helix</keyword>
<dbReference type="InterPro" id="IPR046350">
    <property type="entry name" value="Cystatin_sf"/>
</dbReference>
<sequence>MNLRKVLISVGSVIGLIIVTVVMMFFVAYNQAQDSKNTLIDQAKSKAIKDTPLTKVESASLFNGRNSFVSIKGKDEESKPLFAFIPQLNQKQNESDQKQPETHYVYADQGFTKDEIIKQWGSNCQNCDLDEVTIGMLNNRVVWEIIYERDNRLIFQTYRFDTGELYDSISFNQ</sequence>